<dbReference type="OrthoDB" id="9782559at2"/>
<dbReference type="Pfam" id="PF07758">
    <property type="entry name" value="DUF1614"/>
    <property type="match status" value="1"/>
</dbReference>
<keyword evidence="3" id="KW-1185">Reference proteome</keyword>
<evidence type="ECO:0000256" key="1">
    <source>
        <dbReference type="SAM" id="Phobius"/>
    </source>
</evidence>
<dbReference type="RefSeq" id="WP_145253275.1">
    <property type="nucleotide sequence ID" value="NZ_CP036279.1"/>
</dbReference>
<feature type="transmembrane region" description="Helical" evidence="1">
    <location>
        <begin position="203"/>
        <end position="225"/>
    </location>
</feature>
<evidence type="ECO:0000313" key="3">
    <source>
        <dbReference type="Proteomes" id="UP000317093"/>
    </source>
</evidence>
<dbReference type="KEGG" id="knv:Pan216_00610"/>
<feature type="transmembrane region" description="Helical" evidence="1">
    <location>
        <begin position="174"/>
        <end position="191"/>
    </location>
</feature>
<evidence type="ECO:0008006" key="4">
    <source>
        <dbReference type="Google" id="ProtNLM"/>
    </source>
</evidence>
<proteinExistence type="predicted"/>
<keyword evidence="1" id="KW-1133">Transmembrane helix</keyword>
<protein>
    <recommendedName>
        <fullName evidence="4">DUF1614 domain-containing protein</fullName>
    </recommendedName>
</protein>
<gene>
    <name evidence="2" type="ORF">Pan216_00610</name>
</gene>
<dbReference type="AlphaFoldDB" id="A0A518AWY3"/>
<feature type="transmembrane region" description="Helical" evidence="1">
    <location>
        <begin position="123"/>
        <end position="141"/>
    </location>
</feature>
<evidence type="ECO:0000313" key="2">
    <source>
        <dbReference type="EMBL" id="QDU59234.1"/>
    </source>
</evidence>
<feature type="transmembrane region" description="Helical" evidence="1">
    <location>
        <begin position="94"/>
        <end position="117"/>
    </location>
</feature>
<feature type="transmembrane region" description="Helical" evidence="1">
    <location>
        <begin position="35"/>
        <end position="55"/>
    </location>
</feature>
<accession>A0A518AWY3</accession>
<dbReference type="InterPro" id="IPR011672">
    <property type="entry name" value="DUF1614"/>
</dbReference>
<keyword evidence="1" id="KW-0812">Transmembrane</keyword>
<name>A0A518AWY3_9BACT</name>
<dbReference type="Proteomes" id="UP000317093">
    <property type="component" value="Chromosome"/>
</dbReference>
<sequence length="226" mass="23946">MMRNPGCLSLFLATLVILFLSLIFVDFLDTTLHKLGMSHVGATCALFGIFIGSFINIPVQFLRREEEVFNEPNSLYGMGFGVPDMRRARSFTILAVNVGGCLVPAAIAVMQIVRIIAWGSETLTVMVAITLLVTVVTYYLARPIEGRGIAMPALIPPVVAAIPSYFFAGSHAPSVAFVAGTIGTLVGADLLHLEDIKRINVAVASIGGAGTFDGIVLSGMLAAFLA</sequence>
<reference evidence="2 3" key="1">
    <citation type="submission" date="2019-02" db="EMBL/GenBank/DDBJ databases">
        <title>Deep-cultivation of Planctomycetes and their phenomic and genomic characterization uncovers novel biology.</title>
        <authorList>
            <person name="Wiegand S."/>
            <person name="Jogler M."/>
            <person name="Boedeker C."/>
            <person name="Pinto D."/>
            <person name="Vollmers J."/>
            <person name="Rivas-Marin E."/>
            <person name="Kohn T."/>
            <person name="Peeters S.H."/>
            <person name="Heuer A."/>
            <person name="Rast P."/>
            <person name="Oberbeckmann S."/>
            <person name="Bunk B."/>
            <person name="Jeske O."/>
            <person name="Meyerdierks A."/>
            <person name="Storesund J.E."/>
            <person name="Kallscheuer N."/>
            <person name="Luecker S."/>
            <person name="Lage O.M."/>
            <person name="Pohl T."/>
            <person name="Merkel B.J."/>
            <person name="Hornburger P."/>
            <person name="Mueller R.-W."/>
            <person name="Bruemmer F."/>
            <person name="Labrenz M."/>
            <person name="Spormann A.M."/>
            <person name="Op den Camp H."/>
            <person name="Overmann J."/>
            <person name="Amann R."/>
            <person name="Jetten M.S.M."/>
            <person name="Mascher T."/>
            <person name="Medema M.H."/>
            <person name="Devos D.P."/>
            <person name="Kaster A.-K."/>
            <person name="Ovreas L."/>
            <person name="Rohde M."/>
            <person name="Galperin M.Y."/>
            <person name="Jogler C."/>
        </authorList>
    </citation>
    <scope>NUCLEOTIDE SEQUENCE [LARGE SCALE GENOMIC DNA]</scope>
    <source>
        <strain evidence="2 3">Pan216</strain>
    </source>
</reference>
<dbReference type="EMBL" id="CP036279">
    <property type="protein sequence ID" value="QDU59234.1"/>
    <property type="molecule type" value="Genomic_DNA"/>
</dbReference>
<keyword evidence="1" id="KW-0472">Membrane</keyword>
<feature type="transmembrane region" description="Helical" evidence="1">
    <location>
        <begin position="148"/>
        <end position="168"/>
    </location>
</feature>
<organism evidence="2 3">
    <name type="scientific">Kolteria novifilia</name>
    <dbReference type="NCBI Taxonomy" id="2527975"/>
    <lineage>
        <taxon>Bacteria</taxon>
        <taxon>Pseudomonadati</taxon>
        <taxon>Planctomycetota</taxon>
        <taxon>Planctomycetia</taxon>
        <taxon>Kolteriales</taxon>
        <taxon>Kolteriaceae</taxon>
        <taxon>Kolteria</taxon>
    </lineage>
</organism>